<feature type="chain" id="PRO_5015757587" description="Peptidyl-prolyl cis-trans isomerase" evidence="7">
    <location>
        <begin position="27"/>
        <end position="298"/>
    </location>
</feature>
<evidence type="ECO:0000259" key="8">
    <source>
        <dbReference type="PROSITE" id="PS50059"/>
    </source>
</evidence>
<evidence type="ECO:0000256" key="3">
    <source>
        <dbReference type="ARBA" id="ARBA00023110"/>
    </source>
</evidence>
<evidence type="ECO:0000313" key="10">
    <source>
        <dbReference type="Proteomes" id="UP000245468"/>
    </source>
</evidence>
<keyword evidence="4 5" id="KW-0413">Isomerase</keyword>
<dbReference type="AlphaFoldDB" id="A0A2S2DSY3"/>
<dbReference type="Gene3D" id="3.10.50.40">
    <property type="match status" value="2"/>
</dbReference>
<dbReference type="SUPFAM" id="SSF54534">
    <property type="entry name" value="FKBP-like"/>
    <property type="match status" value="2"/>
</dbReference>
<dbReference type="KEGG" id="psez:HME7025_00629"/>
<keyword evidence="10" id="KW-1185">Reference proteome</keyword>
<evidence type="ECO:0000256" key="7">
    <source>
        <dbReference type="SAM" id="SignalP"/>
    </source>
</evidence>
<comment type="catalytic activity">
    <reaction evidence="1 5 6">
        <text>[protein]-peptidylproline (omega=180) = [protein]-peptidylproline (omega=0)</text>
        <dbReference type="Rhea" id="RHEA:16237"/>
        <dbReference type="Rhea" id="RHEA-COMP:10747"/>
        <dbReference type="Rhea" id="RHEA-COMP:10748"/>
        <dbReference type="ChEBI" id="CHEBI:83833"/>
        <dbReference type="ChEBI" id="CHEBI:83834"/>
        <dbReference type="EC" id="5.2.1.8"/>
    </reaction>
</comment>
<dbReference type="EMBL" id="CP029346">
    <property type="protein sequence ID" value="AWL08501.1"/>
    <property type="molecule type" value="Genomic_DNA"/>
</dbReference>
<dbReference type="RefSeq" id="WP_109322251.1">
    <property type="nucleotide sequence ID" value="NZ_CP029346.1"/>
</dbReference>
<feature type="signal peptide" evidence="7">
    <location>
        <begin position="1"/>
        <end position="26"/>
    </location>
</feature>
<comment type="similarity">
    <text evidence="2 6">Belongs to the FKBP-type PPIase family.</text>
</comment>
<keyword evidence="7" id="KW-0732">Signal</keyword>
<evidence type="ECO:0000256" key="5">
    <source>
        <dbReference type="PROSITE-ProRule" id="PRU00277"/>
    </source>
</evidence>
<evidence type="ECO:0000256" key="6">
    <source>
        <dbReference type="RuleBase" id="RU003915"/>
    </source>
</evidence>
<name>A0A2S2DSY3_9BACT</name>
<evidence type="ECO:0000256" key="2">
    <source>
        <dbReference type="ARBA" id="ARBA00006577"/>
    </source>
</evidence>
<reference evidence="10" key="1">
    <citation type="submission" date="2018-05" db="EMBL/GenBank/DDBJ databases">
        <title>Pseudarcicella sp. HME7025 Genome sequencing and assembly.</title>
        <authorList>
            <person name="Kim H."/>
            <person name="Kang H."/>
            <person name="Joh K."/>
        </authorList>
    </citation>
    <scope>NUCLEOTIDE SEQUENCE [LARGE SCALE GENOMIC DNA]</scope>
    <source>
        <strain evidence="10">HME7025</strain>
    </source>
</reference>
<dbReference type="GO" id="GO:0003755">
    <property type="term" value="F:peptidyl-prolyl cis-trans isomerase activity"/>
    <property type="evidence" value="ECO:0007669"/>
    <property type="project" value="UniProtKB-UniRule"/>
</dbReference>
<dbReference type="EC" id="5.2.1.8" evidence="6"/>
<organism evidence="9 10">
    <name type="scientific">Aquirufa nivalisilvae</name>
    <dbReference type="NCBI Taxonomy" id="2516557"/>
    <lineage>
        <taxon>Bacteria</taxon>
        <taxon>Pseudomonadati</taxon>
        <taxon>Bacteroidota</taxon>
        <taxon>Cytophagia</taxon>
        <taxon>Cytophagales</taxon>
        <taxon>Flectobacillaceae</taxon>
        <taxon>Aquirufa</taxon>
    </lineage>
</organism>
<dbReference type="Proteomes" id="UP000245468">
    <property type="component" value="Chromosome"/>
</dbReference>
<evidence type="ECO:0000256" key="4">
    <source>
        <dbReference type="ARBA" id="ARBA00023235"/>
    </source>
</evidence>
<feature type="domain" description="PPIase FKBP-type" evidence="8">
    <location>
        <begin position="203"/>
        <end position="298"/>
    </location>
</feature>
<proteinExistence type="inferred from homology"/>
<dbReference type="PANTHER" id="PTHR43811:SF19">
    <property type="entry name" value="39 KDA FK506-BINDING NUCLEAR PROTEIN"/>
    <property type="match status" value="1"/>
</dbReference>
<dbReference type="OrthoDB" id="979394at2"/>
<protein>
    <recommendedName>
        <fullName evidence="6">Peptidyl-prolyl cis-trans isomerase</fullName>
        <ecNumber evidence="6">5.2.1.8</ecNumber>
    </recommendedName>
</protein>
<dbReference type="InterPro" id="IPR001179">
    <property type="entry name" value="PPIase_FKBP_dom"/>
</dbReference>
<keyword evidence="3 5" id="KW-0697">Rotamase</keyword>
<dbReference type="PROSITE" id="PS50059">
    <property type="entry name" value="FKBP_PPIASE"/>
    <property type="match status" value="2"/>
</dbReference>
<gene>
    <name evidence="9" type="ORF">HME7025_00629</name>
</gene>
<dbReference type="PROSITE" id="PS51257">
    <property type="entry name" value="PROKAR_LIPOPROTEIN"/>
    <property type="match status" value="1"/>
</dbReference>
<evidence type="ECO:0000256" key="1">
    <source>
        <dbReference type="ARBA" id="ARBA00000971"/>
    </source>
</evidence>
<feature type="domain" description="PPIase FKBP-type" evidence="8">
    <location>
        <begin position="73"/>
        <end position="161"/>
    </location>
</feature>
<sequence>MTRSTLYLSFVLIFTLFGLSSCDFNAIDQQVENNEKDIQKYIADNKLNVQKSPEGMYYSILSAGTSGKQAAYTDLVKYHYVMTLLNGSKVDSTSRLLKQPRGYVTGSFESVFTLPLRYMKEGDKGVFILPASLAFGGSSYGNGLIPAYSVIKIDIELISVQTENQVIEEMKKTYNVNNPEVTSTGLIFQKTISNPTGKALIPTQSYLVNYTGRLGFSYLKLDAAGKVVYDPIFDSRTGASMLVGAGQLISGFDEGIMKLKMGEKAIVILPSKLGYGANNQGSIPANSPLCFEIEVPVQ</sequence>
<dbReference type="InterPro" id="IPR046357">
    <property type="entry name" value="PPIase_dom_sf"/>
</dbReference>
<dbReference type="PANTHER" id="PTHR43811">
    <property type="entry name" value="FKBP-TYPE PEPTIDYL-PROLYL CIS-TRANS ISOMERASE FKPA"/>
    <property type="match status" value="1"/>
</dbReference>
<evidence type="ECO:0000313" key="9">
    <source>
        <dbReference type="EMBL" id="AWL08501.1"/>
    </source>
</evidence>
<dbReference type="Pfam" id="PF00254">
    <property type="entry name" value="FKBP_C"/>
    <property type="match status" value="2"/>
</dbReference>
<accession>A0A2S2DSY3</accession>